<evidence type="ECO:0000313" key="3">
    <source>
        <dbReference type="EMBL" id="MBD2752594.1"/>
    </source>
</evidence>
<sequence length="274" mass="31064">MVARVRLSQMNKAIRKPIAAPNTTEVEDYYDRETDAYLSTYGVIIQADRPSLDTDLINYFSKSMAVRDGMHLLDAGCGVCGPAVGLAKNNSITIEAITISEVQVVKSRQYVTENGLDTCINVTKADYANLSKLYAPNTFDLVYFMETLGYANDLRTVLAGVARVLKQGGSVYVKDFFLVPILNIEQRKVQRDYTEAIRNEYLYRILDLNYLVATLKEVGLFIEYIRHFDITEDFTIAAGFEVIRSNHTVYTKTLHAPFQIFEVVELKFKKVYPS</sequence>
<dbReference type="PANTHER" id="PTHR44068:SF1">
    <property type="entry name" value="HYPOTHETICAL LOC100005854"/>
    <property type="match status" value="1"/>
</dbReference>
<dbReference type="SUPFAM" id="SSF53335">
    <property type="entry name" value="S-adenosyl-L-methionine-dependent methyltransferases"/>
    <property type="match status" value="1"/>
</dbReference>
<comment type="caution">
    <text evidence="3">The sequence shown here is derived from an EMBL/GenBank/DDBJ whole genome shotgun (WGS) entry which is preliminary data.</text>
</comment>
<gene>
    <name evidence="3" type="ORF">IC230_06825</name>
</gene>
<dbReference type="Pfam" id="PF08241">
    <property type="entry name" value="Methyltransf_11"/>
    <property type="match status" value="1"/>
</dbReference>
<dbReference type="GO" id="GO:0006696">
    <property type="term" value="P:ergosterol biosynthetic process"/>
    <property type="evidence" value="ECO:0007669"/>
    <property type="project" value="TreeGrafter"/>
</dbReference>
<proteinExistence type="predicted"/>
<dbReference type="Proteomes" id="UP000653797">
    <property type="component" value="Unassembled WGS sequence"/>
</dbReference>
<reference evidence="3" key="1">
    <citation type="submission" date="2020-09" db="EMBL/GenBank/DDBJ databases">
        <authorList>
            <person name="Kim M.K."/>
        </authorList>
    </citation>
    <scope>NUCLEOTIDE SEQUENCE</scope>
    <source>
        <strain evidence="3">BT704</strain>
    </source>
</reference>
<dbReference type="PANTHER" id="PTHR44068">
    <property type="entry name" value="ZGC:194242"/>
    <property type="match status" value="1"/>
</dbReference>
<dbReference type="EMBL" id="JACXAA010000002">
    <property type="protein sequence ID" value="MBD2752594.1"/>
    <property type="molecule type" value="Genomic_DNA"/>
</dbReference>
<feature type="domain" description="Methyltransferase type 11" evidence="2">
    <location>
        <begin position="73"/>
        <end position="172"/>
    </location>
</feature>
<dbReference type="CDD" id="cd02440">
    <property type="entry name" value="AdoMet_MTases"/>
    <property type="match status" value="1"/>
</dbReference>
<accession>A0A927AZF3</accession>
<dbReference type="RefSeq" id="WP_191038225.1">
    <property type="nucleotide sequence ID" value="NZ_JACXAA010000002.1"/>
</dbReference>
<organism evidence="3 4">
    <name type="scientific">Spirosoma validum</name>
    <dbReference type="NCBI Taxonomy" id="2771355"/>
    <lineage>
        <taxon>Bacteria</taxon>
        <taxon>Pseudomonadati</taxon>
        <taxon>Bacteroidota</taxon>
        <taxon>Cytophagia</taxon>
        <taxon>Cytophagales</taxon>
        <taxon>Cytophagaceae</taxon>
        <taxon>Spirosoma</taxon>
    </lineage>
</organism>
<dbReference type="GO" id="GO:0003838">
    <property type="term" value="F:sterol 24-C-methyltransferase activity"/>
    <property type="evidence" value="ECO:0007669"/>
    <property type="project" value="TreeGrafter"/>
</dbReference>
<dbReference type="InterPro" id="IPR029063">
    <property type="entry name" value="SAM-dependent_MTases_sf"/>
</dbReference>
<dbReference type="InterPro" id="IPR013216">
    <property type="entry name" value="Methyltransf_11"/>
</dbReference>
<dbReference type="InterPro" id="IPR050447">
    <property type="entry name" value="Erg6_SMT_methyltransf"/>
</dbReference>
<dbReference type="GO" id="GO:0032259">
    <property type="term" value="P:methylation"/>
    <property type="evidence" value="ECO:0007669"/>
    <property type="project" value="UniProtKB-KW"/>
</dbReference>
<dbReference type="AlphaFoldDB" id="A0A927AZF3"/>
<keyword evidence="3" id="KW-0489">Methyltransferase</keyword>
<evidence type="ECO:0000256" key="1">
    <source>
        <dbReference type="ARBA" id="ARBA00022679"/>
    </source>
</evidence>
<evidence type="ECO:0000259" key="2">
    <source>
        <dbReference type="Pfam" id="PF08241"/>
    </source>
</evidence>
<protein>
    <submittedName>
        <fullName evidence="3">Class I SAM-dependent methyltransferase</fullName>
    </submittedName>
</protein>
<keyword evidence="4" id="KW-1185">Reference proteome</keyword>
<dbReference type="Gene3D" id="3.40.50.150">
    <property type="entry name" value="Vaccinia Virus protein VP39"/>
    <property type="match status" value="1"/>
</dbReference>
<name>A0A927AZF3_9BACT</name>
<evidence type="ECO:0000313" key="4">
    <source>
        <dbReference type="Proteomes" id="UP000653797"/>
    </source>
</evidence>
<keyword evidence="1" id="KW-0808">Transferase</keyword>